<proteinExistence type="predicted"/>
<dbReference type="GeneID" id="10493823"/>
<dbReference type="AlphaFoldDB" id="F4FZX5"/>
<dbReference type="Proteomes" id="UP000007812">
    <property type="component" value="Chromosome"/>
</dbReference>
<dbReference type="SUPFAM" id="SSF52540">
    <property type="entry name" value="P-loop containing nucleoside triphosphate hydrolases"/>
    <property type="match status" value="1"/>
</dbReference>
<protein>
    <submittedName>
        <fullName evidence="1">Uncharacterized protein</fullName>
    </submittedName>
</protein>
<dbReference type="RefSeq" id="WP_013738235.1">
    <property type="nucleotide sequence ID" value="NC_015435.1"/>
</dbReference>
<dbReference type="OrthoDB" id="34713at2157"/>
<organism evidence="1 2">
    <name type="scientific">Metallosphaera cuprina (strain Ar-4)</name>
    <dbReference type="NCBI Taxonomy" id="1006006"/>
    <lineage>
        <taxon>Archaea</taxon>
        <taxon>Thermoproteota</taxon>
        <taxon>Thermoprotei</taxon>
        <taxon>Sulfolobales</taxon>
        <taxon>Sulfolobaceae</taxon>
        <taxon>Metallosphaera</taxon>
    </lineage>
</organism>
<dbReference type="eggNOG" id="arCOG07293">
    <property type="taxonomic scope" value="Archaea"/>
</dbReference>
<reference evidence="1 2" key="1">
    <citation type="journal article" date="2011" name="J. Bacteriol.">
        <title>Complete genome sequence of Metallosphaera cuprina, a metal sulfide-oxidizing archaeon from a hot spring.</title>
        <authorList>
            <person name="Liu L.J."/>
            <person name="You X.Y."/>
            <person name="Zheng H."/>
            <person name="Wang S."/>
            <person name="Jiang C.Y."/>
            <person name="Liu S.J."/>
        </authorList>
    </citation>
    <scope>NUCLEOTIDE SEQUENCE [LARGE SCALE GENOMIC DNA]</scope>
    <source>
        <strain evidence="1 2">Ar-4</strain>
    </source>
</reference>
<keyword evidence="2" id="KW-1185">Reference proteome</keyword>
<dbReference type="EMBL" id="CP002656">
    <property type="protein sequence ID" value="AEB95737.1"/>
    <property type="molecule type" value="Genomic_DNA"/>
</dbReference>
<accession>F4FZX5</accession>
<name>F4FZX5_METCR</name>
<dbReference type="HOGENOM" id="CLU_090891_0_0_2"/>
<dbReference type="STRING" id="1006006.Mcup_1634"/>
<evidence type="ECO:0000313" key="1">
    <source>
        <dbReference type="EMBL" id="AEB95737.1"/>
    </source>
</evidence>
<dbReference type="InterPro" id="IPR027417">
    <property type="entry name" value="P-loop_NTPase"/>
</dbReference>
<evidence type="ECO:0000313" key="2">
    <source>
        <dbReference type="Proteomes" id="UP000007812"/>
    </source>
</evidence>
<sequence length="248" mass="27712">MLLVEMTGVKGGAGRSTLSSLLSLSLAYDGFNVSLIDLDDLGWSSRLLEVNDKGLICIFSDRSSSGLWKEIRVNKGKIRVIKMLEPCGMIDDRLDLVFNDSELRGRLTKILNEAVRGSHVIVVDSKLALNGRSNNLAELIYEAIPRNVSYKRIYVTDFNRLSIEATLEVMRLDQKGVDGVVINMIPPLPSFAEQAKSLATRFKGIVTIFPFLEYLFNVSTLPMDNVPDQIRRLSKHLLEPTPSFLLVI</sequence>
<dbReference type="Gene3D" id="3.40.50.300">
    <property type="entry name" value="P-loop containing nucleotide triphosphate hydrolases"/>
    <property type="match status" value="1"/>
</dbReference>
<dbReference type="PATRIC" id="fig|1006006.8.peg.1636"/>
<dbReference type="KEGG" id="mcn:Mcup_1634"/>
<gene>
    <name evidence="1" type="ordered locus">Mcup_1634</name>
</gene>